<evidence type="ECO:0000313" key="2">
    <source>
        <dbReference type="Proteomes" id="UP001517247"/>
    </source>
</evidence>
<keyword evidence="2" id="KW-1185">Reference proteome</keyword>
<comment type="caution">
    <text evidence="1">The sequence shown here is derived from an EMBL/GenBank/DDBJ whole genome shotgun (WGS) entry which is preliminary data.</text>
</comment>
<organism evidence="1 2">
    <name type="scientific">Pedobacter ureilyticus</name>
    <dbReference type="NCBI Taxonomy" id="1393051"/>
    <lineage>
        <taxon>Bacteria</taxon>
        <taxon>Pseudomonadati</taxon>
        <taxon>Bacteroidota</taxon>
        <taxon>Sphingobacteriia</taxon>
        <taxon>Sphingobacteriales</taxon>
        <taxon>Sphingobacteriaceae</taxon>
        <taxon>Pedobacter</taxon>
    </lineage>
</organism>
<evidence type="ECO:0000313" key="1">
    <source>
        <dbReference type="EMBL" id="MFN0254501.1"/>
    </source>
</evidence>
<dbReference type="InterPro" id="IPR005564">
    <property type="entry name" value="Major_capsid_GpE"/>
</dbReference>
<dbReference type="EMBL" id="SSHJ02000001">
    <property type="protein sequence ID" value="MFN0254501.1"/>
    <property type="molecule type" value="Genomic_DNA"/>
</dbReference>
<accession>A0ABW9J1U0</accession>
<proteinExistence type="predicted"/>
<protein>
    <submittedName>
        <fullName evidence="1">Major capsid protein</fullName>
    </submittedName>
</protein>
<reference evidence="1 2" key="1">
    <citation type="submission" date="2024-12" db="EMBL/GenBank/DDBJ databases">
        <authorList>
            <person name="Hu S."/>
        </authorList>
    </citation>
    <scope>NUCLEOTIDE SEQUENCE [LARGE SCALE GENOMIC DNA]</scope>
    <source>
        <strain evidence="1 2">THG-T11</strain>
    </source>
</reference>
<dbReference type="Proteomes" id="UP001517247">
    <property type="component" value="Unassembled WGS sequence"/>
</dbReference>
<gene>
    <name evidence="1" type="ORF">E6A44_002905</name>
</gene>
<dbReference type="RefSeq" id="WP_138721650.1">
    <property type="nucleotide sequence ID" value="NZ_SSHJ02000001.1"/>
</dbReference>
<dbReference type="Gene3D" id="3.30.1930.10">
    <property type="entry name" value="capsid protein of prophage domain"/>
    <property type="match status" value="1"/>
</dbReference>
<dbReference type="Gene3D" id="3.15.30.10">
    <property type="entry name" value="putative capsid protein of prophage domain like"/>
    <property type="match status" value="1"/>
</dbReference>
<dbReference type="Pfam" id="PF03864">
    <property type="entry name" value="Phage_cap_E"/>
    <property type="match status" value="1"/>
</dbReference>
<sequence>MAISLSQHRAGITQTAITKFSDRSKPKSGLLSFFKTKTTTAKQVSIEVRRNGRKISVDVQRCTDPVRNIFSKSTEKIFVPPFHSESFDFTACEAYERTFGAGNAPSKYDATSMVGDASENLAAIEDKITRAKIKQVADVLQTGVVTIKNGDSIDFKRKAASMKVLAGGAKWDAPSTADPLQDYYDGMEFLRTQGLSSGASVNAIHGTAAMSNVLSNPKVQALLDLRNIKRGDIGMPQFNDVTGLVFHGQLAAKDYVINLWTFVDSYEDAAGNDVKYIDTNNVIMLADDFEGDLVHAGVPAIKKDGEGNAAVVSVAGEIVVHDVVDQVKRTWQLIAESAPLAIPVSVDRIYTIKTA</sequence>
<name>A0ABW9J1U0_9SPHI</name>